<keyword evidence="2 3" id="KW-0802">TPR repeat</keyword>
<keyword evidence="5" id="KW-1133">Transmembrane helix</keyword>
<dbReference type="RefSeq" id="XP_013762160.1">
    <property type="nucleotide sequence ID" value="XM_013906706.1"/>
</dbReference>
<evidence type="ECO:0000313" key="8">
    <source>
        <dbReference type="Proteomes" id="UP000054408"/>
    </source>
</evidence>
<sequence length="1574" mass="168659">MGGVSSIHRDDDDDAVVNHDLPTPPSPAPASPSPGPATAANTPHTRRRIPSLTIVPPSSSPAGTLVVSPGSGSASGPPSTYGTPRGAFSTGSMADVVFSAGGTGDDPDSPHPVADSEPDDPDQAFVTVLRDLAGEAQRLPGVETAMPKPVLSADEGRAETGEPGGNELNVVEYDDIGGPPPRTTPAGSRAPSPAPDEFAIAAAACVPEHVLPSSDTPPDPYLYDAIIGYDEDRMHEFKAVQRARTPVRRISDYLSKYLNSLINTNGGCVYFGVTDDGVIKGVVLNRSNRDDLRLATDRVLHDMWPPVDSSLIAIRFVPVLNAPAYPTFVVEFHIARGPAPVYLIGRNKPTAYIRRDSSTYVMPMQLILERMNAPPGTAAALGAPPQPSGPTSRLNTSQYKIITHGSVPSARDGLVGATLDDIRSEASPIKAVVVAGPPGIGKASFARQLVAGLSDDYPRQFSISLRVTPTTYLTPAEARAFVVRAFYPNLGSLPVHAAELDGLYLSCFHGEPSLLLLEDAPSAKLVHELLPSSACCVVVTAAVPIAVTDVPAVDVRLDPLDHSDSVAFLRHANPELSPDQASSVAVLAGGFPLALTVISALLRKRAHLPLEPLLDRLNNVDLFALSDSSLGAALVASLATLSHTQQLHFVGLATFHADFDVDAASHVLCLDHDAASELLAELHHIFLVRYAPSTGRYSLHPLVRKFVVHELAALGAGSVPGPETRVELSQPAAPSPARPRPSHENRPRIAVPARGSDVGHVSDALEPQATAWPKAPGMYFRARFIEYCADKVVELAELPDFAAAFRAFVDLEASIMHALEECVRYSRLPCELEAAGPEPRVGLAPLHQPPPQAQPQWMPAEVQASLDALRVVRGVAPPEDLMAQMIISGGRLLRARFPPATYIGLVLSLRKVLLAADPESIDSPVASLARLFSPRMWAHDATDSKLAAVHHELGVAYASDGQIAPASEAFEAALKLRRRLAKRLPAIVPVLTESLYEYGMAQLQACHYHGAHALLAEAAELGSSDEGSLVQARVELGLASVCREMAQYAKADALLRHALEVLEAMEAPDHGRATSGVADVRAACLDLVGQLRQAQGRYGQARRALTRALAIKAELAGPESAGVAATRMLLASVYGAESNYNASEDELEQALAIRRDLFGHDHPLVANTLRHLAFLNFYSFDDYERAESLYEQARDIVLASVGTHHAEYAAIINDMALIASYRHEYDTASALLHQALDIRTALFDENHPLVAAVLNNLGNVHRRLKDFDEAKRYLNAALAIRTQRFGEMHPETARTLHNVGMLHLYLREYDLAHNLLGRALEVRSTLLGPNHPEVASDHSALGSYWLHRKDLPAAEAALLEALRINKLSLGASHRNVLHNLSALQTVYATRHDYATGEPYVQEAVSLACAKFGVEHPRAVRAIKALLRYYSSWLKHVARTEPRPSPAELSAFSAARIRSALDCLYAAQAAAYTTKLEDELERVDALLAPMPDSPGAVPSSPLRPRPTPFEILRPAPLVVPGVVPRAGSARALRHARAAASWAHYAGYAVAASCALAVGAMVVPRIVAVVKGKARQ</sequence>
<evidence type="ECO:0000256" key="1">
    <source>
        <dbReference type="ARBA" id="ARBA00022737"/>
    </source>
</evidence>
<feature type="region of interest" description="Disordered" evidence="4">
    <location>
        <begin position="1"/>
        <end position="121"/>
    </location>
</feature>
<dbReference type="OMA" id="HENRPRI"/>
<dbReference type="PANTHER" id="PTHR45641">
    <property type="entry name" value="TETRATRICOPEPTIDE REPEAT PROTEIN (AFU_ORTHOLOGUE AFUA_6G03870)"/>
    <property type="match status" value="1"/>
</dbReference>
<dbReference type="Gene3D" id="1.25.40.10">
    <property type="entry name" value="Tetratricopeptide repeat domain"/>
    <property type="match status" value="2"/>
</dbReference>
<dbReference type="Pfam" id="PF04326">
    <property type="entry name" value="SLFN_AlbA_2"/>
    <property type="match status" value="1"/>
</dbReference>
<evidence type="ECO:0000256" key="4">
    <source>
        <dbReference type="SAM" id="MobiDB-lite"/>
    </source>
</evidence>
<dbReference type="Gene3D" id="3.30.950.30">
    <property type="entry name" value="Schlafen, AAA domain"/>
    <property type="match status" value="1"/>
</dbReference>
<dbReference type="SUPFAM" id="SSF48452">
    <property type="entry name" value="TPR-like"/>
    <property type="match status" value="3"/>
</dbReference>
<dbReference type="InterPro" id="IPR019734">
    <property type="entry name" value="TPR_rpt"/>
</dbReference>
<evidence type="ECO:0000256" key="5">
    <source>
        <dbReference type="SAM" id="Phobius"/>
    </source>
</evidence>
<feature type="region of interest" description="Disordered" evidence="4">
    <location>
        <begin position="142"/>
        <end position="194"/>
    </location>
</feature>
<name>A0A0L0DIN5_THETB</name>
<dbReference type="InterPro" id="IPR007421">
    <property type="entry name" value="Schlafen_AlbA_2_dom"/>
</dbReference>
<dbReference type="InterPro" id="IPR011990">
    <property type="entry name" value="TPR-like_helical_dom_sf"/>
</dbReference>
<feature type="repeat" description="TPR" evidence="3">
    <location>
        <begin position="947"/>
        <end position="980"/>
    </location>
</feature>
<dbReference type="Proteomes" id="UP000054408">
    <property type="component" value="Unassembled WGS sequence"/>
</dbReference>
<dbReference type="GeneID" id="25560757"/>
<feature type="repeat" description="TPR" evidence="3">
    <location>
        <begin position="1251"/>
        <end position="1284"/>
    </location>
</feature>
<reference evidence="7 8" key="1">
    <citation type="submission" date="2010-05" db="EMBL/GenBank/DDBJ databases">
        <title>The Genome Sequence of Thecamonas trahens ATCC 50062.</title>
        <authorList>
            <consortium name="The Broad Institute Genome Sequencing Platform"/>
            <person name="Russ C."/>
            <person name="Cuomo C."/>
            <person name="Shea T."/>
            <person name="Young S.K."/>
            <person name="Zeng Q."/>
            <person name="Koehrsen M."/>
            <person name="Haas B."/>
            <person name="Borodovsky M."/>
            <person name="Guigo R."/>
            <person name="Alvarado L."/>
            <person name="Berlin A."/>
            <person name="Bochicchio J."/>
            <person name="Borenstein D."/>
            <person name="Chapman S."/>
            <person name="Chen Z."/>
            <person name="Freedman E."/>
            <person name="Gellesch M."/>
            <person name="Goldberg J."/>
            <person name="Griggs A."/>
            <person name="Gujja S."/>
            <person name="Heilman E."/>
            <person name="Heiman D."/>
            <person name="Hepburn T."/>
            <person name="Howarth C."/>
            <person name="Jen D."/>
            <person name="Larson L."/>
            <person name="Mehta T."/>
            <person name="Park D."/>
            <person name="Pearson M."/>
            <person name="Roberts A."/>
            <person name="Saif S."/>
            <person name="Shenoy N."/>
            <person name="Sisk P."/>
            <person name="Stolte C."/>
            <person name="Sykes S."/>
            <person name="Thomson T."/>
            <person name="Walk T."/>
            <person name="White J."/>
            <person name="Yandava C."/>
            <person name="Burger G."/>
            <person name="Gray M.W."/>
            <person name="Holland P.W.H."/>
            <person name="King N."/>
            <person name="Lang F.B.F."/>
            <person name="Roger A.J."/>
            <person name="Ruiz-Trillo I."/>
            <person name="Lander E."/>
            <person name="Nusbaum C."/>
        </authorList>
    </citation>
    <scope>NUCLEOTIDE SEQUENCE [LARGE SCALE GENOMIC DNA]</scope>
    <source>
        <strain evidence="7 8">ATCC 50062</strain>
    </source>
</reference>
<evidence type="ECO:0000313" key="7">
    <source>
        <dbReference type="EMBL" id="KNC52157.1"/>
    </source>
</evidence>
<dbReference type="SUPFAM" id="SSF52540">
    <property type="entry name" value="P-loop containing nucleoside triphosphate hydrolases"/>
    <property type="match status" value="1"/>
</dbReference>
<keyword evidence="5" id="KW-0812">Transmembrane</keyword>
<evidence type="ECO:0000259" key="6">
    <source>
        <dbReference type="Pfam" id="PF04326"/>
    </source>
</evidence>
<dbReference type="PROSITE" id="PS50005">
    <property type="entry name" value="TPR"/>
    <property type="match status" value="2"/>
</dbReference>
<dbReference type="EMBL" id="GL349436">
    <property type="protein sequence ID" value="KNC52157.1"/>
    <property type="molecule type" value="Genomic_DNA"/>
</dbReference>
<keyword evidence="1" id="KW-0677">Repeat</keyword>
<protein>
    <submittedName>
        <fullName evidence="7">Tetratricopeptide repeat family protein</fullName>
    </submittedName>
</protein>
<dbReference type="InterPro" id="IPR038461">
    <property type="entry name" value="Schlafen_AlbA_2_dom_sf"/>
</dbReference>
<evidence type="ECO:0000256" key="2">
    <source>
        <dbReference type="ARBA" id="ARBA00022803"/>
    </source>
</evidence>
<feature type="transmembrane region" description="Helical" evidence="5">
    <location>
        <begin position="1543"/>
        <end position="1568"/>
    </location>
</feature>
<gene>
    <name evidence="7" type="ORF">AMSG_00983</name>
</gene>
<feature type="domain" description="Schlafen AlbA-2" evidence="6">
    <location>
        <begin position="231"/>
        <end position="362"/>
    </location>
</feature>
<keyword evidence="8" id="KW-1185">Reference proteome</keyword>
<feature type="compositionally biased region" description="Low complexity" evidence="4">
    <location>
        <begin position="68"/>
        <end position="84"/>
    </location>
</feature>
<dbReference type="OrthoDB" id="381520at2759"/>
<dbReference type="SMART" id="SM00028">
    <property type="entry name" value="TPR"/>
    <property type="match status" value="8"/>
</dbReference>
<proteinExistence type="predicted"/>
<organism evidence="7 8">
    <name type="scientific">Thecamonas trahens ATCC 50062</name>
    <dbReference type="NCBI Taxonomy" id="461836"/>
    <lineage>
        <taxon>Eukaryota</taxon>
        <taxon>Apusozoa</taxon>
        <taxon>Apusomonadida</taxon>
        <taxon>Apusomonadidae</taxon>
        <taxon>Thecamonas</taxon>
    </lineage>
</organism>
<accession>A0A0L0DIN5</accession>
<dbReference type="InterPro" id="IPR027417">
    <property type="entry name" value="P-loop_NTPase"/>
</dbReference>
<dbReference type="STRING" id="461836.A0A0L0DIN5"/>
<dbReference type="PANTHER" id="PTHR45641:SF19">
    <property type="entry name" value="NEPHROCYSTIN-3"/>
    <property type="match status" value="1"/>
</dbReference>
<feature type="region of interest" description="Disordered" evidence="4">
    <location>
        <begin position="721"/>
        <end position="760"/>
    </location>
</feature>
<dbReference type="Pfam" id="PF13374">
    <property type="entry name" value="TPR_10"/>
    <property type="match status" value="1"/>
</dbReference>
<keyword evidence="5" id="KW-0472">Membrane</keyword>
<dbReference type="eggNOG" id="KOG1840">
    <property type="taxonomic scope" value="Eukaryota"/>
</dbReference>
<dbReference type="Pfam" id="PF13424">
    <property type="entry name" value="TPR_12"/>
    <property type="match status" value="2"/>
</dbReference>
<evidence type="ECO:0000256" key="3">
    <source>
        <dbReference type="PROSITE-ProRule" id="PRU00339"/>
    </source>
</evidence>
<feature type="compositionally biased region" description="Pro residues" evidence="4">
    <location>
        <begin position="22"/>
        <end position="35"/>
    </location>
</feature>